<accession>A0A9X1IN75</accession>
<dbReference type="PANTHER" id="PTHR48111">
    <property type="entry name" value="REGULATOR OF RPOS"/>
    <property type="match status" value="1"/>
</dbReference>
<evidence type="ECO:0000256" key="6">
    <source>
        <dbReference type="PROSITE-ProRule" id="PRU00169"/>
    </source>
</evidence>
<evidence type="ECO:0000256" key="2">
    <source>
        <dbReference type="ARBA" id="ARBA00023012"/>
    </source>
</evidence>
<dbReference type="Proteomes" id="UP001139095">
    <property type="component" value="Unassembled WGS sequence"/>
</dbReference>
<feature type="DNA-binding region" description="OmpR/PhoB-type" evidence="7">
    <location>
        <begin position="126"/>
        <end position="223"/>
    </location>
</feature>
<feature type="domain" description="OmpR/PhoB-type" evidence="9">
    <location>
        <begin position="126"/>
        <end position="223"/>
    </location>
</feature>
<dbReference type="PROSITE" id="PS50110">
    <property type="entry name" value="RESPONSE_REGULATORY"/>
    <property type="match status" value="1"/>
</dbReference>
<evidence type="ECO:0000313" key="11">
    <source>
        <dbReference type="Proteomes" id="UP001139095"/>
    </source>
</evidence>
<dbReference type="CDD" id="cd00383">
    <property type="entry name" value="trans_reg_C"/>
    <property type="match status" value="1"/>
</dbReference>
<feature type="modified residue" description="4-aspartylphosphate" evidence="6">
    <location>
        <position position="52"/>
    </location>
</feature>
<evidence type="ECO:0000259" key="9">
    <source>
        <dbReference type="PROSITE" id="PS51755"/>
    </source>
</evidence>
<gene>
    <name evidence="10" type="ORF">LG368_08370</name>
</gene>
<dbReference type="InterPro" id="IPR039420">
    <property type="entry name" value="WalR-like"/>
</dbReference>
<name>A0A9X1IN75_9GAMM</name>
<evidence type="ECO:0000259" key="8">
    <source>
        <dbReference type="PROSITE" id="PS50110"/>
    </source>
</evidence>
<comment type="caution">
    <text evidence="10">The sequence shown here is derived from an EMBL/GenBank/DDBJ whole genome shotgun (WGS) entry which is preliminary data.</text>
</comment>
<dbReference type="AlphaFoldDB" id="A0A9X1IN75"/>
<sequence>MKILIVEDNRQIMETLCDLLELKGHTVDCAWNGEAAVTFIQQGVFFDVIIMDIMMPKLDGIQTVQQLRQEHRLNTPILFLTARDSLIDKTAAFEAGGDDYLVKPFAMEELILRLDALTKRGPRQLDDTLQVGDLQLNLENRHVKISGKDIKLSSIQFQILALLMKKHPAVVSRQQLFESIWQGDEPDSDALRSHIYALRTIIDKGFDTKMLETVHGQGYRLVTR</sequence>
<keyword evidence="2" id="KW-0902">Two-component regulatory system</keyword>
<dbReference type="GO" id="GO:0032993">
    <property type="term" value="C:protein-DNA complex"/>
    <property type="evidence" value="ECO:0007669"/>
    <property type="project" value="TreeGrafter"/>
</dbReference>
<dbReference type="InterPro" id="IPR036388">
    <property type="entry name" value="WH-like_DNA-bd_sf"/>
</dbReference>
<dbReference type="Gene3D" id="3.40.50.2300">
    <property type="match status" value="1"/>
</dbReference>
<dbReference type="GO" id="GO:0006355">
    <property type="term" value="P:regulation of DNA-templated transcription"/>
    <property type="evidence" value="ECO:0007669"/>
    <property type="project" value="InterPro"/>
</dbReference>
<dbReference type="GO" id="GO:0000976">
    <property type="term" value="F:transcription cis-regulatory region binding"/>
    <property type="evidence" value="ECO:0007669"/>
    <property type="project" value="TreeGrafter"/>
</dbReference>
<reference evidence="10" key="1">
    <citation type="submission" date="2021-10" db="EMBL/GenBank/DDBJ databases">
        <title>Marinomonas pontica sp. nov., isolated from the Black Sea.</title>
        <authorList>
            <person name="Zhao L.-H."/>
            <person name="Xue J.-H."/>
        </authorList>
    </citation>
    <scope>NUCLEOTIDE SEQUENCE</scope>
    <source>
        <strain evidence="10">E8</strain>
    </source>
</reference>
<protein>
    <submittedName>
        <fullName evidence="10">Response regulator transcription factor</fullName>
    </submittedName>
</protein>
<evidence type="ECO:0000256" key="5">
    <source>
        <dbReference type="ARBA" id="ARBA00023163"/>
    </source>
</evidence>
<keyword evidence="3" id="KW-0805">Transcription regulation</keyword>
<dbReference type="PROSITE" id="PS51755">
    <property type="entry name" value="OMPR_PHOB"/>
    <property type="match status" value="1"/>
</dbReference>
<evidence type="ECO:0000256" key="7">
    <source>
        <dbReference type="PROSITE-ProRule" id="PRU01091"/>
    </source>
</evidence>
<evidence type="ECO:0000256" key="3">
    <source>
        <dbReference type="ARBA" id="ARBA00023015"/>
    </source>
</evidence>
<dbReference type="Pfam" id="PF00072">
    <property type="entry name" value="Response_reg"/>
    <property type="match status" value="1"/>
</dbReference>
<dbReference type="InterPro" id="IPR011006">
    <property type="entry name" value="CheY-like_superfamily"/>
</dbReference>
<dbReference type="InterPro" id="IPR001789">
    <property type="entry name" value="Sig_transdc_resp-reg_receiver"/>
</dbReference>
<proteinExistence type="predicted"/>
<dbReference type="GO" id="GO:0005829">
    <property type="term" value="C:cytosol"/>
    <property type="evidence" value="ECO:0007669"/>
    <property type="project" value="TreeGrafter"/>
</dbReference>
<keyword evidence="4 7" id="KW-0238">DNA-binding</keyword>
<feature type="domain" description="Response regulatory" evidence="8">
    <location>
        <begin position="2"/>
        <end position="118"/>
    </location>
</feature>
<dbReference type="Gene3D" id="6.10.250.690">
    <property type="match status" value="1"/>
</dbReference>
<dbReference type="GO" id="GO:0000156">
    <property type="term" value="F:phosphorelay response regulator activity"/>
    <property type="evidence" value="ECO:0007669"/>
    <property type="project" value="TreeGrafter"/>
</dbReference>
<dbReference type="Gene3D" id="1.10.10.10">
    <property type="entry name" value="Winged helix-like DNA-binding domain superfamily/Winged helix DNA-binding domain"/>
    <property type="match status" value="1"/>
</dbReference>
<organism evidence="10 11">
    <name type="scientific">Marinomonas algarum</name>
    <dbReference type="NCBI Taxonomy" id="2883105"/>
    <lineage>
        <taxon>Bacteria</taxon>
        <taxon>Pseudomonadati</taxon>
        <taxon>Pseudomonadota</taxon>
        <taxon>Gammaproteobacteria</taxon>
        <taxon>Oceanospirillales</taxon>
        <taxon>Oceanospirillaceae</taxon>
        <taxon>Marinomonas</taxon>
    </lineage>
</organism>
<keyword evidence="1 6" id="KW-0597">Phosphoprotein</keyword>
<dbReference type="SUPFAM" id="SSF52172">
    <property type="entry name" value="CheY-like"/>
    <property type="match status" value="1"/>
</dbReference>
<dbReference type="SMART" id="SM00862">
    <property type="entry name" value="Trans_reg_C"/>
    <property type="match status" value="1"/>
</dbReference>
<dbReference type="PANTHER" id="PTHR48111:SF22">
    <property type="entry name" value="REGULATOR OF RPOS"/>
    <property type="match status" value="1"/>
</dbReference>
<dbReference type="SMART" id="SM00448">
    <property type="entry name" value="REC"/>
    <property type="match status" value="1"/>
</dbReference>
<keyword evidence="11" id="KW-1185">Reference proteome</keyword>
<evidence type="ECO:0000313" key="10">
    <source>
        <dbReference type="EMBL" id="MCB5161914.1"/>
    </source>
</evidence>
<dbReference type="EMBL" id="JAJATW010000010">
    <property type="protein sequence ID" value="MCB5161914.1"/>
    <property type="molecule type" value="Genomic_DNA"/>
</dbReference>
<evidence type="ECO:0000256" key="4">
    <source>
        <dbReference type="ARBA" id="ARBA00023125"/>
    </source>
</evidence>
<dbReference type="Pfam" id="PF00486">
    <property type="entry name" value="Trans_reg_C"/>
    <property type="match status" value="1"/>
</dbReference>
<dbReference type="InterPro" id="IPR001867">
    <property type="entry name" value="OmpR/PhoB-type_DNA-bd"/>
</dbReference>
<keyword evidence="5" id="KW-0804">Transcription</keyword>
<dbReference type="RefSeq" id="WP_226754278.1">
    <property type="nucleotide sequence ID" value="NZ_JAJATW010000010.1"/>
</dbReference>
<evidence type="ECO:0000256" key="1">
    <source>
        <dbReference type="ARBA" id="ARBA00022553"/>
    </source>
</evidence>